<gene>
    <name evidence="1" type="ORF">L1987_45896</name>
</gene>
<proteinExistence type="predicted"/>
<evidence type="ECO:0000313" key="2">
    <source>
        <dbReference type="Proteomes" id="UP001056120"/>
    </source>
</evidence>
<protein>
    <submittedName>
        <fullName evidence="1">Uncharacterized protein</fullName>
    </submittedName>
</protein>
<reference evidence="1 2" key="2">
    <citation type="journal article" date="2022" name="Mol. Ecol. Resour.">
        <title>The genomes of chicory, endive, great burdock and yacon provide insights into Asteraceae paleo-polyploidization history and plant inulin production.</title>
        <authorList>
            <person name="Fan W."/>
            <person name="Wang S."/>
            <person name="Wang H."/>
            <person name="Wang A."/>
            <person name="Jiang F."/>
            <person name="Liu H."/>
            <person name="Zhao H."/>
            <person name="Xu D."/>
            <person name="Zhang Y."/>
        </authorList>
    </citation>
    <scope>NUCLEOTIDE SEQUENCE [LARGE SCALE GENOMIC DNA]</scope>
    <source>
        <strain evidence="2">cv. Yunnan</strain>
        <tissue evidence="1">Leaves</tissue>
    </source>
</reference>
<evidence type="ECO:0000313" key="1">
    <source>
        <dbReference type="EMBL" id="KAI3776132.1"/>
    </source>
</evidence>
<name>A0ACB9FY20_9ASTR</name>
<keyword evidence="2" id="KW-1185">Reference proteome</keyword>
<reference evidence="2" key="1">
    <citation type="journal article" date="2022" name="Mol. Ecol. Resour.">
        <title>The genomes of chicory, endive, great burdock and yacon provide insights into Asteraceae palaeo-polyploidization history and plant inulin production.</title>
        <authorList>
            <person name="Fan W."/>
            <person name="Wang S."/>
            <person name="Wang H."/>
            <person name="Wang A."/>
            <person name="Jiang F."/>
            <person name="Liu H."/>
            <person name="Zhao H."/>
            <person name="Xu D."/>
            <person name="Zhang Y."/>
        </authorList>
    </citation>
    <scope>NUCLEOTIDE SEQUENCE [LARGE SCALE GENOMIC DNA]</scope>
    <source>
        <strain evidence="2">cv. Yunnan</strain>
    </source>
</reference>
<accession>A0ACB9FY20</accession>
<comment type="caution">
    <text evidence="1">The sequence shown here is derived from an EMBL/GenBank/DDBJ whole genome shotgun (WGS) entry which is preliminary data.</text>
</comment>
<dbReference type="EMBL" id="CM042032">
    <property type="protein sequence ID" value="KAI3776132.1"/>
    <property type="molecule type" value="Genomic_DNA"/>
</dbReference>
<organism evidence="1 2">
    <name type="scientific">Smallanthus sonchifolius</name>
    <dbReference type="NCBI Taxonomy" id="185202"/>
    <lineage>
        <taxon>Eukaryota</taxon>
        <taxon>Viridiplantae</taxon>
        <taxon>Streptophyta</taxon>
        <taxon>Embryophyta</taxon>
        <taxon>Tracheophyta</taxon>
        <taxon>Spermatophyta</taxon>
        <taxon>Magnoliopsida</taxon>
        <taxon>eudicotyledons</taxon>
        <taxon>Gunneridae</taxon>
        <taxon>Pentapetalae</taxon>
        <taxon>asterids</taxon>
        <taxon>campanulids</taxon>
        <taxon>Asterales</taxon>
        <taxon>Asteraceae</taxon>
        <taxon>Asteroideae</taxon>
        <taxon>Heliantheae alliance</taxon>
        <taxon>Millerieae</taxon>
        <taxon>Smallanthus</taxon>
    </lineage>
</organism>
<dbReference type="Proteomes" id="UP001056120">
    <property type="component" value="Linkage Group LG15"/>
</dbReference>
<sequence length="205" mass="22245">MAIRISRRSNTYDARNNRLTSRYLFLPHSYFGFRLTDLLNGGIDEQSWPDCFFFSSWFGGAGDGEDSAKKRKNGPVTQDTIKSSVTLLQQLVLEILVEATDQALREGLNNPSTQAWNRAIEAGVEEIFGHSLYNWRKSGIDKILEGAKLIGAGATTIASAGAAIGIGNVLSSSIHSVARNPSLAKQSGKGARPRKCPSSKLGFII</sequence>